<accession>A0A6L9LK08</accession>
<protein>
    <submittedName>
        <fullName evidence="1">Uncharacterized protein</fullName>
    </submittedName>
</protein>
<evidence type="ECO:0000313" key="2">
    <source>
        <dbReference type="Proteomes" id="UP000474175"/>
    </source>
</evidence>
<evidence type="ECO:0000313" key="1">
    <source>
        <dbReference type="EMBL" id="NDU99098.1"/>
    </source>
</evidence>
<sequence length="99" mass="10505">MPEQRQLPTFTPLFGWAVLLSTGTCSLSPDREAAPSESLTHASDFQTSAKPAATCLPSAKLFATLSRDEHPVDRYVANSLLSACPTPALLVSTETGLTN</sequence>
<gene>
    <name evidence="1" type="ORF">GK108_29745</name>
</gene>
<name>A0A6L9LK08_9BACT</name>
<organism evidence="1 2">
    <name type="scientific">Spirosoma terrae</name>
    <dbReference type="NCBI Taxonomy" id="1968276"/>
    <lineage>
        <taxon>Bacteria</taxon>
        <taxon>Pseudomonadati</taxon>
        <taxon>Bacteroidota</taxon>
        <taxon>Cytophagia</taxon>
        <taxon>Cytophagales</taxon>
        <taxon>Cytophagaceae</taxon>
        <taxon>Spirosoma</taxon>
    </lineage>
</organism>
<dbReference type="Proteomes" id="UP000474175">
    <property type="component" value="Unassembled WGS sequence"/>
</dbReference>
<comment type="caution">
    <text evidence="1">The sequence shown here is derived from an EMBL/GenBank/DDBJ whole genome shotgun (WGS) entry which is preliminary data.</text>
</comment>
<dbReference type="EMBL" id="JAAFZH010000023">
    <property type="protein sequence ID" value="NDU99098.1"/>
    <property type="molecule type" value="Genomic_DNA"/>
</dbReference>
<proteinExistence type="predicted"/>
<dbReference type="RefSeq" id="WP_163955225.1">
    <property type="nucleotide sequence ID" value="NZ_JAAFZH010000023.1"/>
</dbReference>
<reference evidence="1 2" key="1">
    <citation type="submission" date="2020-02" db="EMBL/GenBank/DDBJ databases">
        <title>Draft genome sequence of two Spirosoma agri KCTC 52727 and Spirosoma terrae KCTC 52035.</title>
        <authorList>
            <person name="Rojas J."/>
            <person name="Ambika Manirajan B."/>
            <person name="Suarez C."/>
            <person name="Ratering S."/>
            <person name="Schnell S."/>
        </authorList>
    </citation>
    <scope>NUCLEOTIDE SEQUENCE [LARGE SCALE GENOMIC DNA]</scope>
    <source>
        <strain evidence="1 2">KCTC 52035</strain>
    </source>
</reference>
<keyword evidence="2" id="KW-1185">Reference proteome</keyword>
<dbReference type="AlphaFoldDB" id="A0A6L9LK08"/>